<evidence type="ECO:0000313" key="1">
    <source>
        <dbReference type="EMBL" id="QQK80870.1"/>
    </source>
</evidence>
<reference evidence="1 2" key="1">
    <citation type="submission" date="2020-06" db="EMBL/GenBank/DDBJ databases">
        <title>Genomic analysis of Salicibibacter sp. NKC21-4.</title>
        <authorList>
            <person name="Oh Y.J."/>
        </authorList>
    </citation>
    <scope>NUCLEOTIDE SEQUENCE [LARGE SCALE GENOMIC DNA]</scope>
    <source>
        <strain evidence="1 2">NKC21-4</strain>
    </source>
</reference>
<dbReference type="AlphaFoldDB" id="A0A7T7CG69"/>
<dbReference type="PANTHER" id="PTHR40070:SF1">
    <property type="entry name" value="UPF0478 PROTEIN YTXG"/>
    <property type="match status" value="1"/>
</dbReference>
<dbReference type="PANTHER" id="PTHR40070">
    <property type="entry name" value="UPF0478 PROTEIN YTXG"/>
    <property type="match status" value="1"/>
</dbReference>
<proteinExistence type="predicted"/>
<keyword evidence="2" id="KW-1185">Reference proteome</keyword>
<protein>
    <submittedName>
        <fullName evidence="1">DUF948 domain-containing protein</fullName>
    </submittedName>
</protein>
<dbReference type="Pfam" id="PF06103">
    <property type="entry name" value="DUF948"/>
    <property type="match status" value="1"/>
</dbReference>
<dbReference type="InterPro" id="IPR009293">
    <property type="entry name" value="UPF0478"/>
</dbReference>
<dbReference type="RefSeq" id="WP_200085236.1">
    <property type="nucleotide sequence ID" value="NZ_CP054706.1"/>
</dbReference>
<organism evidence="1 2">
    <name type="scientific">Salicibibacter cibi</name>
    <dbReference type="NCBI Taxonomy" id="2743001"/>
    <lineage>
        <taxon>Bacteria</taxon>
        <taxon>Bacillati</taxon>
        <taxon>Bacillota</taxon>
        <taxon>Bacilli</taxon>
        <taxon>Bacillales</taxon>
        <taxon>Bacillaceae</taxon>
        <taxon>Salicibibacter</taxon>
    </lineage>
</organism>
<evidence type="ECO:0000313" key="2">
    <source>
        <dbReference type="Proteomes" id="UP000595349"/>
    </source>
</evidence>
<gene>
    <name evidence="1" type="ORF">HUG20_13865</name>
</gene>
<name>A0A7T7CG69_9BACI</name>
<dbReference type="EMBL" id="CP054706">
    <property type="protein sequence ID" value="QQK80870.1"/>
    <property type="molecule type" value="Genomic_DNA"/>
</dbReference>
<accession>A0A7T7CG69</accession>
<dbReference type="Proteomes" id="UP000595349">
    <property type="component" value="Chromosome"/>
</dbReference>
<sequence>MDLLGIAALIFAIAFAVLVVFLAKTLGNLANVLSKTEVTIGKLPDQLDEITRETGTVLHNTNETILDVNEKVANLNPFFDMIGDAGEASRKLSSSLVDITESMKSQSQEATETSHQKGLSGFYGLAAFMYFLNQKRNQKMNNILGRV</sequence>
<dbReference type="KEGG" id="scib:HUG20_13865"/>